<keyword evidence="4" id="KW-0804">Transcription</keyword>
<evidence type="ECO:0000256" key="2">
    <source>
        <dbReference type="ARBA" id="ARBA00023015"/>
    </source>
</evidence>
<dbReference type="Proteomes" id="UP001195903">
    <property type="component" value="Unassembled WGS sequence"/>
</dbReference>
<evidence type="ECO:0000256" key="4">
    <source>
        <dbReference type="ARBA" id="ARBA00023163"/>
    </source>
</evidence>
<comment type="similarity">
    <text evidence="1">Belongs to the LysR transcriptional regulatory family.</text>
</comment>
<protein>
    <submittedName>
        <fullName evidence="6">LysR family transcriptional regulator</fullName>
    </submittedName>
</protein>
<evidence type="ECO:0000313" key="6">
    <source>
        <dbReference type="EMBL" id="MBT1445135.1"/>
    </source>
</evidence>
<dbReference type="RefSeq" id="WP_214507344.1">
    <property type="nucleotide sequence ID" value="NZ_JAHEPS010000004.1"/>
</dbReference>
<name>A0ABS5V3V6_9GAMM</name>
<accession>A0ABS5V3V6</accession>
<dbReference type="InterPro" id="IPR036388">
    <property type="entry name" value="WH-like_DNA-bd_sf"/>
</dbReference>
<keyword evidence="3" id="KW-0238">DNA-binding</keyword>
<dbReference type="SUPFAM" id="SSF53850">
    <property type="entry name" value="Periplasmic binding protein-like II"/>
    <property type="match status" value="1"/>
</dbReference>
<dbReference type="Pfam" id="PF00126">
    <property type="entry name" value="HTH_1"/>
    <property type="match status" value="1"/>
</dbReference>
<dbReference type="InterPro" id="IPR036390">
    <property type="entry name" value="WH_DNA-bd_sf"/>
</dbReference>
<dbReference type="EMBL" id="JAHEPS010000004">
    <property type="protein sequence ID" value="MBT1445135.1"/>
    <property type="molecule type" value="Genomic_DNA"/>
</dbReference>
<feature type="domain" description="HTH lysR-type" evidence="5">
    <location>
        <begin position="1"/>
        <end position="61"/>
    </location>
</feature>
<comment type="caution">
    <text evidence="6">The sequence shown here is derived from an EMBL/GenBank/DDBJ whole genome shotgun (WGS) entry which is preliminary data.</text>
</comment>
<evidence type="ECO:0000259" key="5">
    <source>
        <dbReference type="PROSITE" id="PS50931"/>
    </source>
</evidence>
<dbReference type="Gene3D" id="1.10.10.10">
    <property type="entry name" value="Winged helix-like DNA-binding domain superfamily/Winged helix DNA-binding domain"/>
    <property type="match status" value="1"/>
</dbReference>
<organism evidence="6 7">
    <name type="scientific">Shewanella jiangmenensis</name>
    <dbReference type="NCBI Taxonomy" id="2837387"/>
    <lineage>
        <taxon>Bacteria</taxon>
        <taxon>Pseudomonadati</taxon>
        <taxon>Pseudomonadota</taxon>
        <taxon>Gammaproteobacteria</taxon>
        <taxon>Alteromonadales</taxon>
        <taxon>Shewanellaceae</taxon>
        <taxon>Shewanella</taxon>
    </lineage>
</organism>
<evidence type="ECO:0000256" key="1">
    <source>
        <dbReference type="ARBA" id="ARBA00009437"/>
    </source>
</evidence>
<dbReference type="Gene3D" id="3.40.190.290">
    <property type="match status" value="1"/>
</dbReference>
<proteinExistence type="inferred from homology"/>
<evidence type="ECO:0000313" key="7">
    <source>
        <dbReference type="Proteomes" id="UP001195903"/>
    </source>
</evidence>
<gene>
    <name evidence="6" type="ORF">KJI95_11450</name>
</gene>
<dbReference type="SUPFAM" id="SSF46785">
    <property type="entry name" value="Winged helix' DNA-binding domain"/>
    <property type="match status" value="1"/>
</dbReference>
<sequence length="308" mass="34566">MDASQLYRMLVFASVVEQGSLTLAADVLGISRSMVSQHLKKLEERLGCELLHRTTRRISLTEDGREFFQYCAELLQLARQAEAVTRPADEHLHGSLRVTAPVGLGEHDLLPLIGEFHRQYPNIRLTLLLEDNKLNLLEHQIDVAIQAGWPEDSEFRAIKLGSFDEQLVASPAYVAAQGRPSHPDNLQHHQWLAHASSHLPKSWTLHNGQGEEFRVRVTPFISCNSTNGLLALTLQGLGVAILPDNLIAEHLAAGELTLLLPDYHLREGGIYALHPYKDNTPPRVRVFVEFLRQRLFNQDKAGLNLKQA</sequence>
<dbReference type="PROSITE" id="PS50931">
    <property type="entry name" value="HTH_LYSR"/>
    <property type="match status" value="1"/>
</dbReference>
<dbReference type="InterPro" id="IPR005119">
    <property type="entry name" value="LysR_subst-bd"/>
</dbReference>
<dbReference type="Pfam" id="PF03466">
    <property type="entry name" value="LysR_substrate"/>
    <property type="match status" value="1"/>
</dbReference>
<keyword evidence="2" id="KW-0805">Transcription regulation</keyword>
<reference evidence="6 7" key="1">
    <citation type="submission" date="2021-05" db="EMBL/GenBank/DDBJ databases">
        <title>Shewanella sp. JM162201.</title>
        <authorList>
            <person name="Xu S."/>
            <person name="Li A."/>
        </authorList>
    </citation>
    <scope>NUCLEOTIDE SEQUENCE [LARGE SCALE GENOMIC DNA]</scope>
    <source>
        <strain evidence="6 7">JM162201</strain>
    </source>
</reference>
<dbReference type="PANTHER" id="PTHR30537:SF66">
    <property type="entry name" value="IRON-REGULATED VIRULENCE REGULATORY PROTEIN IRGB"/>
    <property type="match status" value="1"/>
</dbReference>
<dbReference type="InterPro" id="IPR000847">
    <property type="entry name" value="LysR_HTH_N"/>
</dbReference>
<evidence type="ECO:0000256" key="3">
    <source>
        <dbReference type="ARBA" id="ARBA00023125"/>
    </source>
</evidence>
<dbReference type="InterPro" id="IPR058163">
    <property type="entry name" value="LysR-type_TF_proteobact-type"/>
</dbReference>
<dbReference type="CDD" id="cd08422">
    <property type="entry name" value="PBP2_CrgA_like"/>
    <property type="match status" value="1"/>
</dbReference>
<keyword evidence="7" id="KW-1185">Reference proteome</keyword>
<dbReference type="PANTHER" id="PTHR30537">
    <property type="entry name" value="HTH-TYPE TRANSCRIPTIONAL REGULATOR"/>
    <property type="match status" value="1"/>
</dbReference>